<reference evidence="5 6" key="1">
    <citation type="submission" date="2018-12" db="EMBL/GenBank/DDBJ databases">
        <authorList>
            <person name="Meng J."/>
        </authorList>
    </citation>
    <scope>NUCLEOTIDE SEQUENCE [LARGE SCALE GENOMIC DNA]</scope>
    <source>
        <strain evidence="5 6">HT111-2</strain>
    </source>
</reference>
<dbReference type="Pfam" id="PF00356">
    <property type="entry name" value="LacI"/>
    <property type="match status" value="1"/>
</dbReference>
<protein>
    <submittedName>
        <fullName evidence="5">LacI family DNA-binding transcriptional regulator</fullName>
    </submittedName>
</protein>
<dbReference type="InterPro" id="IPR046335">
    <property type="entry name" value="LacI/GalR-like_sensor"/>
</dbReference>
<dbReference type="EMBL" id="RXIA01000007">
    <property type="protein sequence ID" value="RVU71104.1"/>
    <property type="molecule type" value="Genomic_DNA"/>
</dbReference>
<dbReference type="SUPFAM" id="SSF53822">
    <property type="entry name" value="Periplasmic binding protein-like I"/>
    <property type="match status" value="1"/>
</dbReference>
<dbReference type="AlphaFoldDB" id="A0A437SVZ5"/>
<name>A0A437SVZ5_9LACO</name>
<proteinExistence type="predicted"/>
<evidence type="ECO:0000256" key="1">
    <source>
        <dbReference type="ARBA" id="ARBA00023015"/>
    </source>
</evidence>
<dbReference type="GO" id="GO:0000976">
    <property type="term" value="F:transcription cis-regulatory region binding"/>
    <property type="evidence" value="ECO:0007669"/>
    <property type="project" value="TreeGrafter"/>
</dbReference>
<feature type="domain" description="HTH lacI-type" evidence="4">
    <location>
        <begin position="2"/>
        <end position="58"/>
    </location>
</feature>
<accession>A0A437SVZ5</accession>
<dbReference type="InterPro" id="IPR010982">
    <property type="entry name" value="Lambda_DNA-bd_dom_sf"/>
</dbReference>
<dbReference type="CDD" id="cd01544">
    <property type="entry name" value="PBP1_GalR"/>
    <property type="match status" value="1"/>
</dbReference>
<evidence type="ECO:0000313" key="6">
    <source>
        <dbReference type="Proteomes" id="UP000288291"/>
    </source>
</evidence>
<dbReference type="InterPro" id="IPR028082">
    <property type="entry name" value="Peripla_BP_I"/>
</dbReference>
<dbReference type="Gene3D" id="3.40.50.2300">
    <property type="match status" value="2"/>
</dbReference>
<keyword evidence="1" id="KW-0805">Transcription regulation</keyword>
<dbReference type="PROSITE" id="PS00356">
    <property type="entry name" value="HTH_LACI_1"/>
    <property type="match status" value="1"/>
</dbReference>
<keyword evidence="6" id="KW-1185">Reference proteome</keyword>
<dbReference type="PANTHER" id="PTHR30146">
    <property type="entry name" value="LACI-RELATED TRANSCRIPTIONAL REPRESSOR"/>
    <property type="match status" value="1"/>
</dbReference>
<dbReference type="InterPro" id="IPR000843">
    <property type="entry name" value="HTH_LacI"/>
</dbReference>
<keyword evidence="2 5" id="KW-0238">DNA-binding</keyword>
<gene>
    <name evidence="5" type="ORF">EJK17_03625</name>
</gene>
<comment type="caution">
    <text evidence="5">The sequence shown here is derived from an EMBL/GenBank/DDBJ whole genome shotgun (WGS) entry which is preliminary data.</text>
</comment>
<evidence type="ECO:0000256" key="2">
    <source>
        <dbReference type="ARBA" id="ARBA00023125"/>
    </source>
</evidence>
<dbReference type="Pfam" id="PF13377">
    <property type="entry name" value="Peripla_BP_3"/>
    <property type="match status" value="1"/>
</dbReference>
<evidence type="ECO:0000313" key="5">
    <source>
        <dbReference type="EMBL" id="RVU71104.1"/>
    </source>
</evidence>
<dbReference type="PROSITE" id="PS50932">
    <property type="entry name" value="HTH_LACI_2"/>
    <property type="match status" value="1"/>
</dbReference>
<dbReference type="PRINTS" id="PR00036">
    <property type="entry name" value="HTHLACI"/>
</dbReference>
<dbReference type="CDD" id="cd01392">
    <property type="entry name" value="HTH_LacI"/>
    <property type="match status" value="1"/>
</dbReference>
<evidence type="ECO:0000259" key="4">
    <source>
        <dbReference type="PROSITE" id="PS50932"/>
    </source>
</evidence>
<dbReference type="SUPFAM" id="SSF47413">
    <property type="entry name" value="lambda repressor-like DNA-binding domains"/>
    <property type="match status" value="1"/>
</dbReference>
<dbReference type="Proteomes" id="UP000288291">
    <property type="component" value="Unassembled WGS sequence"/>
</dbReference>
<sequence length="344" mass="38879">MPSIRDIARVAGVSPASVSRILNKDATFHINENTRQRVIEIAKKLNYSKTKNKRGPKGKRGMTIGLILRHTEENEPSDPYFKNIHDGILDEAAKWRLDTDVIFRMHDKNKDLTQIAKYGAIIMVGQMTDDAVLAIRKRNKNVILVDANPDVETVNYIQNDFSSRTRQILDYLYKLGHRNIAYIGGSSSVVDLKGNTISLKGDSRARTYSDWMKIQGLNQYEHTFIADWSIQDGFNLCEQMLNEVDELPSAVMVGSDPMALGVYKSLKNHHIDIPGQTSVVSFDDVEVNRFLTPSLSSVYMDSREMGKTAVRVAKDLMIEKTAARMPLIITCRSELRLRDSIAEK</sequence>
<dbReference type="GO" id="GO:0003700">
    <property type="term" value="F:DNA-binding transcription factor activity"/>
    <property type="evidence" value="ECO:0007669"/>
    <property type="project" value="TreeGrafter"/>
</dbReference>
<evidence type="ECO:0000256" key="3">
    <source>
        <dbReference type="ARBA" id="ARBA00023163"/>
    </source>
</evidence>
<dbReference type="SMART" id="SM00354">
    <property type="entry name" value="HTH_LACI"/>
    <property type="match status" value="1"/>
</dbReference>
<dbReference type="PANTHER" id="PTHR30146:SF149">
    <property type="entry name" value="HTH-TYPE TRANSCRIPTIONAL REGULATOR EBGR"/>
    <property type="match status" value="1"/>
</dbReference>
<keyword evidence="3" id="KW-0804">Transcription</keyword>
<dbReference type="RefSeq" id="WP_127796206.1">
    <property type="nucleotide sequence ID" value="NZ_ML136876.1"/>
</dbReference>
<organism evidence="5 6">
    <name type="scientific">Lactobacillus xujianguonis</name>
    <dbReference type="NCBI Taxonomy" id="2495899"/>
    <lineage>
        <taxon>Bacteria</taxon>
        <taxon>Bacillati</taxon>
        <taxon>Bacillota</taxon>
        <taxon>Bacilli</taxon>
        <taxon>Lactobacillales</taxon>
        <taxon>Lactobacillaceae</taxon>
        <taxon>Lactobacillus</taxon>
    </lineage>
</organism>
<dbReference type="Gene3D" id="1.10.260.40">
    <property type="entry name" value="lambda repressor-like DNA-binding domains"/>
    <property type="match status" value="1"/>
</dbReference>